<feature type="signal peptide" evidence="1">
    <location>
        <begin position="1"/>
        <end position="19"/>
    </location>
</feature>
<dbReference type="OrthoDB" id="2508656at2759"/>
<dbReference type="Proteomes" id="UP000235388">
    <property type="component" value="Unassembled WGS sequence"/>
</dbReference>
<gene>
    <name evidence="4" type="ORF">PCANC_03060</name>
    <name evidence="3" type="ORF">PCASD_07903</name>
    <name evidence="2" type="ORF">PCASD_21972</name>
</gene>
<evidence type="ECO:0000313" key="5">
    <source>
        <dbReference type="Proteomes" id="UP000235388"/>
    </source>
</evidence>
<evidence type="ECO:0000313" key="4">
    <source>
        <dbReference type="EMBL" id="PLW57188.1"/>
    </source>
</evidence>
<evidence type="ECO:0000313" key="6">
    <source>
        <dbReference type="Proteomes" id="UP000235392"/>
    </source>
</evidence>
<feature type="chain" id="PRO_5015084150" evidence="1">
    <location>
        <begin position="20"/>
        <end position="481"/>
    </location>
</feature>
<evidence type="ECO:0000313" key="2">
    <source>
        <dbReference type="EMBL" id="PLW15013.1"/>
    </source>
</evidence>
<keyword evidence="1" id="KW-0732">Signal</keyword>
<dbReference type="AlphaFoldDB" id="A0A2N5W4J8"/>
<name>A0A2N5W4J8_9BASI</name>
<proteinExistence type="predicted"/>
<evidence type="ECO:0000256" key="1">
    <source>
        <dbReference type="SAM" id="SignalP"/>
    </source>
</evidence>
<evidence type="ECO:0000313" key="3">
    <source>
        <dbReference type="EMBL" id="PLW39864.1"/>
    </source>
</evidence>
<dbReference type="EMBL" id="PGCJ01000013">
    <property type="protein sequence ID" value="PLW57188.1"/>
    <property type="molecule type" value="Genomic_DNA"/>
</dbReference>
<sequence>MVLPWKKVLLCLALHLLAAGRLGTSGLISGSGRHAAAKDVAEGLEHAGVADHPIIMDTPRTLSQKYQADINSLQEKYEKLKHRINLLDPKSKPNLLMIKFKLQQFHHALKPHIQEKLRRLSGLGPSMTSLQFKVSTESAYQRIKPDELAVAQFPNHERVVSTQIHADEKLSASKMKIPPRLQKLFQPETLPPPISSRPSTIGSNHIVRTLPKESNKENTSSGLDLPPELIDIVKEKMMEADITTWKFLQDSLMEFQAQKELAKKEAEFLLSFSKVFYHLADIIRDHHLLDSTFLSQSVVKPATQRLTTGKERSDRVVAESSRDGPVAPRYPFVCGYLVPFLAQIRHPDPLGPIGQVPAGIWTCIGAGGSLYLLGEQVAACLASRQPARQAGSRLQPARQTGWNVLADEQVLTYLASRLKPARRAGDSLLGELNRTRTRWQVPASRRWNPGHPDPHTDTPAGTCWRISGTRNGFDGAISSIK</sequence>
<dbReference type="Proteomes" id="UP000235392">
    <property type="component" value="Unassembled WGS sequence"/>
</dbReference>
<keyword evidence="5" id="KW-1185">Reference proteome</keyword>
<protein>
    <submittedName>
        <fullName evidence="4">Uncharacterized protein</fullName>
    </submittedName>
</protein>
<reference evidence="5 6" key="1">
    <citation type="submission" date="2017-11" db="EMBL/GenBank/DDBJ databases">
        <title>De novo assembly and phasing of dikaryotic genomes from two isolates of Puccinia coronata f. sp. avenae, the causal agent of oat crown rust.</title>
        <authorList>
            <person name="Miller M.E."/>
            <person name="Zhang Y."/>
            <person name="Omidvar V."/>
            <person name="Sperschneider J."/>
            <person name="Schwessinger B."/>
            <person name="Raley C."/>
            <person name="Palmer J.M."/>
            <person name="Garnica D."/>
            <person name="Upadhyaya N."/>
            <person name="Rathjen J."/>
            <person name="Taylor J.M."/>
            <person name="Park R.F."/>
            <person name="Dodds P.N."/>
            <person name="Hirsch C.D."/>
            <person name="Kianian S.F."/>
            <person name="Figueroa M."/>
        </authorList>
    </citation>
    <scope>NUCLEOTIDE SEQUENCE [LARGE SCALE GENOMIC DNA]</scope>
    <source>
        <strain evidence="4">12NC29</strain>
        <strain evidence="2">12SD80</strain>
    </source>
</reference>
<dbReference type="EMBL" id="PGCI01000109">
    <property type="protein sequence ID" value="PLW39864.1"/>
    <property type="molecule type" value="Genomic_DNA"/>
</dbReference>
<dbReference type="EMBL" id="PGCI01000808">
    <property type="protein sequence ID" value="PLW15013.1"/>
    <property type="molecule type" value="Genomic_DNA"/>
</dbReference>
<accession>A0A2N5W4J8</accession>
<organism evidence="4 5">
    <name type="scientific">Puccinia coronata f. sp. avenae</name>
    <dbReference type="NCBI Taxonomy" id="200324"/>
    <lineage>
        <taxon>Eukaryota</taxon>
        <taxon>Fungi</taxon>
        <taxon>Dikarya</taxon>
        <taxon>Basidiomycota</taxon>
        <taxon>Pucciniomycotina</taxon>
        <taxon>Pucciniomycetes</taxon>
        <taxon>Pucciniales</taxon>
        <taxon>Pucciniaceae</taxon>
        <taxon>Puccinia</taxon>
    </lineage>
</organism>
<comment type="caution">
    <text evidence="4">The sequence shown here is derived from an EMBL/GenBank/DDBJ whole genome shotgun (WGS) entry which is preliminary data.</text>
</comment>